<accession>A0A9P4MTM8</accession>
<organism evidence="1 2">
    <name type="scientific">Delitschia confertaspora ATCC 74209</name>
    <dbReference type="NCBI Taxonomy" id="1513339"/>
    <lineage>
        <taxon>Eukaryota</taxon>
        <taxon>Fungi</taxon>
        <taxon>Dikarya</taxon>
        <taxon>Ascomycota</taxon>
        <taxon>Pezizomycotina</taxon>
        <taxon>Dothideomycetes</taxon>
        <taxon>Pleosporomycetidae</taxon>
        <taxon>Pleosporales</taxon>
        <taxon>Delitschiaceae</taxon>
        <taxon>Delitschia</taxon>
    </lineage>
</organism>
<evidence type="ECO:0000313" key="2">
    <source>
        <dbReference type="Proteomes" id="UP000799536"/>
    </source>
</evidence>
<dbReference type="Proteomes" id="UP000799536">
    <property type="component" value="Unassembled WGS sequence"/>
</dbReference>
<dbReference type="EMBL" id="ML994428">
    <property type="protein sequence ID" value="KAF2196280.1"/>
    <property type="molecule type" value="Genomic_DNA"/>
</dbReference>
<evidence type="ECO:0000313" key="1">
    <source>
        <dbReference type="EMBL" id="KAF2196280.1"/>
    </source>
</evidence>
<keyword evidence="2" id="KW-1185">Reference proteome</keyword>
<proteinExistence type="predicted"/>
<dbReference type="AlphaFoldDB" id="A0A9P4MTM8"/>
<reference evidence="1" key="1">
    <citation type="journal article" date="2020" name="Stud. Mycol.">
        <title>101 Dothideomycetes genomes: a test case for predicting lifestyles and emergence of pathogens.</title>
        <authorList>
            <person name="Haridas S."/>
            <person name="Albert R."/>
            <person name="Binder M."/>
            <person name="Bloem J."/>
            <person name="Labutti K."/>
            <person name="Salamov A."/>
            <person name="Andreopoulos B."/>
            <person name="Baker S."/>
            <person name="Barry K."/>
            <person name="Bills G."/>
            <person name="Bluhm B."/>
            <person name="Cannon C."/>
            <person name="Castanera R."/>
            <person name="Culley D."/>
            <person name="Daum C."/>
            <person name="Ezra D."/>
            <person name="Gonzalez J."/>
            <person name="Henrissat B."/>
            <person name="Kuo A."/>
            <person name="Liang C."/>
            <person name="Lipzen A."/>
            <person name="Lutzoni F."/>
            <person name="Magnuson J."/>
            <person name="Mondo S."/>
            <person name="Nolan M."/>
            <person name="Ohm R."/>
            <person name="Pangilinan J."/>
            <person name="Park H.-J."/>
            <person name="Ramirez L."/>
            <person name="Alfaro M."/>
            <person name="Sun H."/>
            <person name="Tritt A."/>
            <person name="Yoshinaga Y."/>
            <person name="Zwiers L.-H."/>
            <person name="Turgeon B."/>
            <person name="Goodwin S."/>
            <person name="Spatafora J."/>
            <person name="Crous P."/>
            <person name="Grigoriev I."/>
        </authorList>
    </citation>
    <scope>NUCLEOTIDE SEQUENCE</scope>
    <source>
        <strain evidence="1">ATCC 74209</strain>
    </source>
</reference>
<sequence>MHIHEDMFTDDLRLLQGGGLRLRGRACWQLVYSNCLFSPKLYFGRHYFDTLAAIDHMYTRSHIAIVYASIALNSSCFRYNCTLWSSP</sequence>
<protein>
    <submittedName>
        <fullName evidence="1">Uncharacterized protein</fullName>
    </submittedName>
</protein>
<comment type="caution">
    <text evidence="1">The sequence shown here is derived from an EMBL/GenBank/DDBJ whole genome shotgun (WGS) entry which is preliminary data.</text>
</comment>
<name>A0A9P4MTM8_9PLEO</name>
<gene>
    <name evidence="1" type="ORF">GQ43DRAFT_266212</name>
</gene>